<gene>
    <name evidence="5" type="ORF">C438_04262</name>
</gene>
<dbReference type="Proteomes" id="UP000011553">
    <property type="component" value="Unassembled WGS sequence"/>
</dbReference>
<dbReference type="PANTHER" id="PTHR42852">
    <property type="entry name" value="THIOL:DISULFIDE INTERCHANGE PROTEIN DSBE"/>
    <property type="match status" value="1"/>
</dbReference>
<evidence type="ECO:0000256" key="2">
    <source>
        <dbReference type="ARBA" id="ARBA00022748"/>
    </source>
</evidence>
<feature type="domain" description="Thioredoxin" evidence="4">
    <location>
        <begin position="58"/>
        <end position="201"/>
    </location>
</feature>
<dbReference type="GO" id="GO:0016491">
    <property type="term" value="F:oxidoreductase activity"/>
    <property type="evidence" value="ECO:0007669"/>
    <property type="project" value="InterPro"/>
</dbReference>
<organism evidence="5 6">
    <name type="scientific">Haloferax denitrificans ATCC 35960</name>
    <dbReference type="NCBI Taxonomy" id="662478"/>
    <lineage>
        <taxon>Archaea</taxon>
        <taxon>Methanobacteriati</taxon>
        <taxon>Methanobacteriota</taxon>
        <taxon>Stenosarchaea group</taxon>
        <taxon>Halobacteria</taxon>
        <taxon>Halobacteriales</taxon>
        <taxon>Haloferacaceae</taxon>
        <taxon>Haloferax</taxon>
    </lineage>
</organism>
<keyword evidence="2" id="KW-0201">Cytochrome c-type biogenesis</keyword>
<evidence type="ECO:0000259" key="4">
    <source>
        <dbReference type="PROSITE" id="PS51352"/>
    </source>
</evidence>
<accession>M0JDT3</accession>
<comment type="caution">
    <text evidence="5">The sequence shown here is derived from an EMBL/GenBank/DDBJ whole genome shotgun (WGS) entry which is preliminary data.</text>
</comment>
<feature type="region of interest" description="Disordered" evidence="3">
    <location>
        <begin position="24"/>
        <end position="64"/>
    </location>
</feature>
<dbReference type="PANTHER" id="PTHR42852:SF17">
    <property type="entry name" value="THIOREDOXIN-LIKE PROTEIN HI_1115"/>
    <property type="match status" value="1"/>
</dbReference>
<keyword evidence="6" id="KW-1185">Reference proteome</keyword>
<dbReference type="CDD" id="cd02966">
    <property type="entry name" value="TlpA_like_family"/>
    <property type="match status" value="1"/>
</dbReference>
<dbReference type="PROSITE" id="PS51352">
    <property type="entry name" value="THIOREDOXIN_2"/>
    <property type="match status" value="1"/>
</dbReference>
<comment type="subcellular location">
    <subcellularLocation>
        <location evidence="1">Cell envelope</location>
    </subcellularLocation>
</comment>
<dbReference type="SUPFAM" id="SSF52833">
    <property type="entry name" value="Thioredoxin-like"/>
    <property type="match status" value="1"/>
</dbReference>
<dbReference type="InterPro" id="IPR013740">
    <property type="entry name" value="Redoxin"/>
</dbReference>
<dbReference type="PROSITE" id="PS51257">
    <property type="entry name" value="PROKAR_LIPOPROTEIN"/>
    <property type="match status" value="1"/>
</dbReference>
<dbReference type="InterPro" id="IPR050553">
    <property type="entry name" value="Thioredoxin_ResA/DsbE_sf"/>
</dbReference>
<dbReference type="InterPro" id="IPR036249">
    <property type="entry name" value="Thioredoxin-like_sf"/>
</dbReference>
<dbReference type="RefSeq" id="WP_004968008.1">
    <property type="nucleotide sequence ID" value="NZ_AOLP01000005.1"/>
</dbReference>
<name>M0JDT3_9EURY</name>
<dbReference type="PATRIC" id="fig|662478.6.peg.806"/>
<dbReference type="InterPro" id="IPR013766">
    <property type="entry name" value="Thioredoxin_domain"/>
</dbReference>
<protein>
    <submittedName>
        <fullName evidence="5">Thioredoxin</fullName>
    </submittedName>
</protein>
<evidence type="ECO:0000256" key="1">
    <source>
        <dbReference type="ARBA" id="ARBA00004196"/>
    </source>
</evidence>
<dbReference type="GO" id="GO:0017004">
    <property type="term" value="P:cytochrome complex assembly"/>
    <property type="evidence" value="ECO:0007669"/>
    <property type="project" value="UniProtKB-KW"/>
</dbReference>
<dbReference type="AlphaFoldDB" id="M0JDT3"/>
<evidence type="ECO:0000313" key="5">
    <source>
        <dbReference type="EMBL" id="EMA07121.1"/>
    </source>
</evidence>
<dbReference type="EMBL" id="AOLP01000005">
    <property type="protein sequence ID" value="EMA07121.1"/>
    <property type="molecule type" value="Genomic_DNA"/>
</dbReference>
<dbReference type="PROSITE" id="PS00194">
    <property type="entry name" value="THIOREDOXIN_1"/>
    <property type="match status" value="1"/>
</dbReference>
<dbReference type="Gene3D" id="3.40.30.10">
    <property type="entry name" value="Glutaredoxin"/>
    <property type="match status" value="1"/>
</dbReference>
<feature type="compositionally biased region" description="Low complexity" evidence="3">
    <location>
        <begin position="24"/>
        <end position="53"/>
    </location>
</feature>
<sequence length="201" mass="20693">MRRRALLSLLAGAGVASLAGCLGDGSAPSETTETTAGAADESTETASATASSGSGSGSGTGDLPLVVDTVDAQGSSAGEVRIPAEGTPTVLDLFATWCAPCVAQMESLRALHDEFGDDVAFVSVTNERLGGGLTMDDIRDWWAEHDGNWTVGHDPDSNLMRAVRANGLPYLVVFDADGSIAWTHRGLASEENLRAAVEDVA</sequence>
<reference evidence="5 6" key="1">
    <citation type="journal article" date="2014" name="PLoS Genet.">
        <title>Phylogenetically driven sequencing of extremely halophilic archaea reveals strategies for static and dynamic osmo-response.</title>
        <authorList>
            <person name="Becker E.A."/>
            <person name="Seitzer P.M."/>
            <person name="Tritt A."/>
            <person name="Larsen D."/>
            <person name="Krusor M."/>
            <person name="Yao A.I."/>
            <person name="Wu D."/>
            <person name="Madern D."/>
            <person name="Eisen J.A."/>
            <person name="Darling A.E."/>
            <person name="Facciotti M.T."/>
        </authorList>
    </citation>
    <scope>NUCLEOTIDE SEQUENCE [LARGE SCALE GENOMIC DNA]</scope>
    <source>
        <strain evidence="5 6">ATCC 35960</strain>
    </source>
</reference>
<evidence type="ECO:0000313" key="6">
    <source>
        <dbReference type="Proteomes" id="UP000011553"/>
    </source>
</evidence>
<dbReference type="InterPro" id="IPR017937">
    <property type="entry name" value="Thioredoxin_CS"/>
</dbReference>
<dbReference type="Pfam" id="PF08534">
    <property type="entry name" value="Redoxin"/>
    <property type="match status" value="1"/>
</dbReference>
<proteinExistence type="predicted"/>
<evidence type="ECO:0000256" key="3">
    <source>
        <dbReference type="SAM" id="MobiDB-lite"/>
    </source>
</evidence>